<dbReference type="InterPro" id="IPR036691">
    <property type="entry name" value="Endo/exonu/phosph_ase_sf"/>
</dbReference>
<dbReference type="Proteomes" id="UP000271162">
    <property type="component" value="Unassembled WGS sequence"/>
</dbReference>
<dbReference type="EMBL" id="UYSL01020507">
    <property type="protein sequence ID" value="VDL74941.1"/>
    <property type="molecule type" value="Genomic_DNA"/>
</dbReference>
<reference evidence="3" key="1">
    <citation type="submission" date="2017-02" db="UniProtKB">
        <authorList>
            <consortium name="WormBaseParasite"/>
        </authorList>
    </citation>
    <scope>IDENTIFICATION</scope>
</reference>
<accession>A0A0N4Y5Q4</accession>
<organism evidence="3">
    <name type="scientific">Nippostrongylus brasiliensis</name>
    <name type="common">Rat hookworm</name>
    <dbReference type="NCBI Taxonomy" id="27835"/>
    <lineage>
        <taxon>Eukaryota</taxon>
        <taxon>Metazoa</taxon>
        <taxon>Ecdysozoa</taxon>
        <taxon>Nematoda</taxon>
        <taxon>Chromadorea</taxon>
        <taxon>Rhabditida</taxon>
        <taxon>Rhabditina</taxon>
        <taxon>Rhabditomorpha</taxon>
        <taxon>Strongyloidea</taxon>
        <taxon>Heligmosomidae</taxon>
        <taxon>Nippostrongylus</taxon>
    </lineage>
</organism>
<dbReference type="OMA" id="DSHNLAM"/>
<gene>
    <name evidence="1" type="ORF">NBR_LOCUS11352</name>
</gene>
<dbReference type="WBParaSite" id="NBR_0001135101-mRNA-1">
    <property type="protein sequence ID" value="NBR_0001135101-mRNA-1"/>
    <property type="gene ID" value="NBR_0001135101"/>
</dbReference>
<dbReference type="InterPro" id="IPR027124">
    <property type="entry name" value="Swc5/CFDP1/2"/>
</dbReference>
<proteinExistence type="predicted"/>
<protein>
    <submittedName>
        <fullName evidence="3">Endo/exonuclease/phosphatase domain-containing protein</fullName>
    </submittedName>
</protein>
<dbReference type="STRING" id="27835.A0A0N4Y5Q4"/>
<reference evidence="1 2" key="2">
    <citation type="submission" date="2018-11" db="EMBL/GenBank/DDBJ databases">
        <authorList>
            <consortium name="Pathogen Informatics"/>
        </authorList>
    </citation>
    <scope>NUCLEOTIDE SEQUENCE [LARGE SCALE GENOMIC DNA]</scope>
</reference>
<dbReference type="PANTHER" id="PTHR23227">
    <property type="entry name" value="BUCENTAUR RELATED"/>
    <property type="match status" value="1"/>
</dbReference>
<name>A0A0N4Y5Q4_NIPBR</name>
<evidence type="ECO:0000313" key="3">
    <source>
        <dbReference type="WBParaSite" id="NBR_0001135101-mRNA-1"/>
    </source>
</evidence>
<sequence length="97" mass="10771">MIKLYVTLDDVIRSMPEDDFLTIAGDLNGHVGTDRRALESVHGGKGVGAKNEEGERILDFAAAHDLAICSTLFAREREKTRRWPTATKVVERRSTTS</sequence>
<evidence type="ECO:0000313" key="2">
    <source>
        <dbReference type="Proteomes" id="UP000271162"/>
    </source>
</evidence>
<dbReference type="PANTHER" id="PTHR23227:SF67">
    <property type="entry name" value="CRANIOFACIAL DEVELOPMENT PROTEIN 2-LIKE"/>
    <property type="match status" value="1"/>
</dbReference>
<keyword evidence="2" id="KW-1185">Reference proteome</keyword>
<dbReference type="Gene3D" id="3.60.10.10">
    <property type="entry name" value="Endonuclease/exonuclease/phosphatase"/>
    <property type="match status" value="1"/>
</dbReference>
<dbReference type="AlphaFoldDB" id="A0A0N4Y5Q4"/>
<evidence type="ECO:0000313" key="1">
    <source>
        <dbReference type="EMBL" id="VDL74941.1"/>
    </source>
</evidence>